<keyword evidence="2" id="KW-1185">Reference proteome</keyword>
<comment type="caution">
    <text evidence="1">The sequence shown here is derived from an EMBL/GenBank/DDBJ whole genome shotgun (WGS) entry which is preliminary data.</text>
</comment>
<dbReference type="Proteomes" id="UP000814128">
    <property type="component" value="Unassembled WGS sequence"/>
</dbReference>
<name>A0ACB8Q9Z7_9AGAM</name>
<accession>A0ACB8Q9Z7</accession>
<reference evidence="1" key="1">
    <citation type="submission" date="2021-02" db="EMBL/GenBank/DDBJ databases">
        <authorList>
            <consortium name="DOE Joint Genome Institute"/>
            <person name="Ahrendt S."/>
            <person name="Looney B.P."/>
            <person name="Miyauchi S."/>
            <person name="Morin E."/>
            <person name="Drula E."/>
            <person name="Courty P.E."/>
            <person name="Chicoki N."/>
            <person name="Fauchery L."/>
            <person name="Kohler A."/>
            <person name="Kuo A."/>
            <person name="Labutti K."/>
            <person name="Pangilinan J."/>
            <person name="Lipzen A."/>
            <person name="Riley R."/>
            <person name="Andreopoulos W."/>
            <person name="He G."/>
            <person name="Johnson J."/>
            <person name="Barry K.W."/>
            <person name="Grigoriev I.V."/>
            <person name="Nagy L."/>
            <person name="Hibbett D."/>
            <person name="Henrissat B."/>
            <person name="Matheny P.B."/>
            <person name="Labbe J."/>
            <person name="Martin F."/>
        </authorList>
    </citation>
    <scope>NUCLEOTIDE SEQUENCE</scope>
    <source>
        <strain evidence="1">EC-137</strain>
    </source>
</reference>
<organism evidence="1 2">
    <name type="scientific">Vararia minispora EC-137</name>
    <dbReference type="NCBI Taxonomy" id="1314806"/>
    <lineage>
        <taxon>Eukaryota</taxon>
        <taxon>Fungi</taxon>
        <taxon>Dikarya</taxon>
        <taxon>Basidiomycota</taxon>
        <taxon>Agaricomycotina</taxon>
        <taxon>Agaricomycetes</taxon>
        <taxon>Russulales</taxon>
        <taxon>Lachnocladiaceae</taxon>
        <taxon>Vararia</taxon>
    </lineage>
</organism>
<evidence type="ECO:0000313" key="2">
    <source>
        <dbReference type="Proteomes" id="UP000814128"/>
    </source>
</evidence>
<protein>
    <submittedName>
        <fullName evidence="1">Uncharacterized protein</fullName>
    </submittedName>
</protein>
<dbReference type="EMBL" id="MU273754">
    <property type="protein sequence ID" value="KAI0028426.1"/>
    <property type="molecule type" value="Genomic_DNA"/>
</dbReference>
<gene>
    <name evidence="1" type="ORF">K488DRAFT_58659</name>
</gene>
<feature type="non-terminal residue" evidence="1">
    <location>
        <position position="1"/>
    </location>
</feature>
<evidence type="ECO:0000313" key="1">
    <source>
        <dbReference type="EMBL" id="KAI0028426.1"/>
    </source>
</evidence>
<reference evidence="1" key="2">
    <citation type="journal article" date="2022" name="New Phytol.">
        <title>Evolutionary transition to the ectomycorrhizal habit in the genomes of a hyperdiverse lineage of mushroom-forming fungi.</title>
        <authorList>
            <person name="Looney B."/>
            <person name="Miyauchi S."/>
            <person name="Morin E."/>
            <person name="Drula E."/>
            <person name="Courty P.E."/>
            <person name="Kohler A."/>
            <person name="Kuo A."/>
            <person name="LaButti K."/>
            <person name="Pangilinan J."/>
            <person name="Lipzen A."/>
            <person name="Riley R."/>
            <person name="Andreopoulos W."/>
            <person name="He G."/>
            <person name="Johnson J."/>
            <person name="Nolan M."/>
            <person name="Tritt A."/>
            <person name="Barry K.W."/>
            <person name="Grigoriev I.V."/>
            <person name="Nagy L.G."/>
            <person name="Hibbett D."/>
            <person name="Henrissat B."/>
            <person name="Matheny P.B."/>
            <person name="Labbe J."/>
            <person name="Martin F.M."/>
        </authorList>
    </citation>
    <scope>NUCLEOTIDE SEQUENCE</scope>
    <source>
        <strain evidence="1">EC-137</strain>
    </source>
</reference>
<proteinExistence type="predicted"/>
<sequence length="133" mass="15313">FTQGSEPATSPRLQEIHIISPESPWCTTVRNDEGVTLHDIFSTLQRSYTTRYITEAEFEGCSLRMRSAIKAYLATAAAVLKSDPNRLPPDQVPRICWLRDRHYFQRLTINKSYTEQRLGISAPNIFILRTTIR</sequence>